<proteinExistence type="predicted"/>
<gene>
    <name evidence="2" type="ORF">K4G66_05660</name>
</gene>
<dbReference type="AlphaFoldDB" id="A0AA49JH00"/>
<feature type="transmembrane region" description="Helical" evidence="1">
    <location>
        <begin position="85"/>
        <end position="105"/>
    </location>
</feature>
<keyword evidence="1" id="KW-1133">Transmembrane helix</keyword>
<organism evidence="2">
    <name type="scientific">Roseihalotalea indica</name>
    <dbReference type="NCBI Taxonomy" id="2867963"/>
    <lineage>
        <taxon>Bacteria</taxon>
        <taxon>Pseudomonadati</taxon>
        <taxon>Bacteroidota</taxon>
        <taxon>Cytophagia</taxon>
        <taxon>Cytophagales</taxon>
        <taxon>Catalimonadaceae</taxon>
        <taxon>Roseihalotalea</taxon>
    </lineage>
</organism>
<keyword evidence="1" id="KW-0812">Transmembrane</keyword>
<protein>
    <submittedName>
        <fullName evidence="2">Cytochrome B</fullName>
    </submittedName>
</protein>
<feature type="transmembrane region" description="Helical" evidence="1">
    <location>
        <begin position="125"/>
        <end position="143"/>
    </location>
</feature>
<sequence>MYTGLLHLHSALRYIVVILVIFAIIKAFTGWTGNKPFTEGDRKLGLFALISVHVQLIIGLILYFVSPVVQSALNDMGSAMQNPELRFWAVEHIATNIIGIALITVGYSTAKRATSDTVKFKRIAIYYLIGFIIIMTAIPWPFMRVPRPWF</sequence>
<keyword evidence="1" id="KW-0472">Membrane</keyword>
<dbReference type="EMBL" id="CP120682">
    <property type="protein sequence ID" value="WKN38184.1"/>
    <property type="molecule type" value="Genomic_DNA"/>
</dbReference>
<name>A0AA49JH00_9BACT</name>
<evidence type="ECO:0000256" key="1">
    <source>
        <dbReference type="SAM" id="Phobius"/>
    </source>
</evidence>
<evidence type="ECO:0000313" key="2">
    <source>
        <dbReference type="EMBL" id="WKN38184.1"/>
    </source>
</evidence>
<accession>A0AA49JH00</accession>
<feature type="transmembrane region" description="Helical" evidence="1">
    <location>
        <begin position="44"/>
        <end position="65"/>
    </location>
</feature>
<feature type="transmembrane region" description="Helical" evidence="1">
    <location>
        <begin position="12"/>
        <end position="32"/>
    </location>
</feature>
<reference evidence="2" key="2">
    <citation type="journal article" date="2024" name="Antonie Van Leeuwenhoek">
        <title>Roseihalotalea indica gen. nov., sp. nov., a halophilic Bacteroidetes from mesopelagic Southwest Indian Ocean with higher carbohydrate metabolic potential.</title>
        <authorList>
            <person name="Chen B."/>
            <person name="Zhang M."/>
            <person name="Lin D."/>
            <person name="Ye J."/>
            <person name="Tang K."/>
        </authorList>
    </citation>
    <scope>NUCLEOTIDE SEQUENCE</scope>
    <source>
        <strain evidence="2">TK19036</strain>
    </source>
</reference>
<reference evidence="2" key="1">
    <citation type="journal article" date="2023" name="Comput. Struct. Biotechnol. J.">
        <title>Discovery of a novel marine Bacteroidetes with a rich repertoire of carbohydrate-active enzymes.</title>
        <authorList>
            <person name="Chen B."/>
            <person name="Liu G."/>
            <person name="Chen Q."/>
            <person name="Wang H."/>
            <person name="Liu L."/>
            <person name="Tang K."/>
        </authorList>
    </citation>
    <scope>NUCLEOTIDE SEQUENCE</scope>
    <source>
        <strain evidence="2">TK19036</strain>
    </source>
</reference>